<sequence>MRTTARLVRPRALIAGLLVTAALAGCSAAGAADGPEPGGDASRYGYDESTATLTPVYELVPQFNDPRDGYARDLLAQECLQGVVEYRPAEPGGEPTLFDARTGQARFDEQIAQQWGYPHLRSEPARGSGVPDGVEVTSAMQDAMIACGQRTDERLGAVPARYLSTVEAAGWEAVDGDARVQEAIQAWRTCMEPAGVVDLPERPVEMPSESVTGPIGDADGMVVDTEVPMSDREREVAVIDARCRAEGYDEAVFHARVEGELAAIGRDVEGFEATRDDYLEYQKRIDAVINELG</sequence>
<protein>
    <submittedName>
        <fullName evidence="2">Uncharacterized protein</fullName>
    </submittedName>
</protein>
<feature type="signal peptide" evidence="1">
    <location>
        <begin position="1"/>
        <end position="31"/>
    </location>
</feature>
<dbReference type="STRING" id="43678.OJAG_05290"/>
<dbReference type="Proteomes" id="UP000076447">
    <property type="component" value="Unassembled WGS sequence"/>
</dbReference>
<keyword evidence="1" id="KW-0732">Signal</keyword>
<evidence type="ECO:0000313" key="3">
    <source>
        <dbReference type="Proteomes" id="UP000076447"/>
    </source>
</evidence>
<gene>
    <name evidence="2" type="ORF">OJAG_05290</name>
</gene>
<name>A0A163STX5_9CELL</name>
<dbReference type="OrthoDB" id="3253805at2"/>
<dbReference type="RefSeq" id="WP_157516297.1">
    <property type="nucleotide sequence ID" value="NZ_LRIE01000042.1"/>
</dbReference>
<accession>A0A163STX5</accession>
<dbReference type="EMBL" id="LRIE01000042">
    <property type="protein sequence ID" value="KZM36760.1"/>
    <property type="molecule type" value="Genomic_DNA"/>
</dbReference>
<organism evidence="2 3">
    <name type="scientific">Oerskovia enterophila</name>
    <dbReference type="NCBI Taxonomy" id="43678"/>
    <lineage>
        <taxon>Bacteria</taxon>
        <taxon>Bacillati</taxon>
        <taxon>Actinomycetota</taxon>
        <taxon>Actinomycetes</taxon>
        <taxon>Micrococcales</taxon>
        <taxon>Cellulomonadaceae</taxon>
        <taxon>Oerskovia</taxon>
    </lineage>
</organism>
<dbReference type="PROSITE" id="PS51257">
    <property type="entry name" value="PROKAR_LIPOPROTEIN"/>
    <property type="match status" value="1"/>
</dbReference>
<evidence type="ECO:0000313" key="2">
    <source>
        <dbReference type="EMBL" id="KZM36760.1"/>
    </source>
</evidence>
<dbReference type="PATRIC" id="fig|43678.3.peg.564"/>
<proteinExistence type="predicted"/>
<reference evidence="2 3" key="1">
    <citation type="submission" date="2016-01" db="EMBL/GenBank/DDBJ databases">
        <title>Genome sequence of Oerskovia enterophila VJag, an agar and cellulose degrading bacterium.</title>
        <authorList>
            <person name="Poehlein A."/>
            <person name="Jag V."/>
            <person name="Bengelsdorf F."/>
            <person name="Duerre P."/>
            <person name="Daniel R."/>
        </authorList>
    </citation>
    <scope>NUCLEOTIDE SEQUENCE [LARGE SCALE GENOMIC DNA]</scope>
    <source>
        <strain evidence="2 3">VJag</strain>
    </source>
</reference>
<evidence type="ECO:0000256" key="1">
    <source>
        <dbReference type="SAM" id="SignalP"/>
    </source>
</evidence>
<feature type="chain" id="PRO_5007845775" evidence="1">
    <location>
        <begin position="32"/>
        <end position="293"/>
    </location>
</feature>
<comment type="caution">
    <text evidence="2">The sequence shown here is derived from an EMBL/GenBank/DDBJ whole genome shotgun (WGS) entry which is preliminary data.</text>
</comment>
<dbReference type="AlphaFoldDB" id="A0A163STX5"/>